<name>A0ABQ9IKM0_9NEOP</name>
<organism evidence="1 2">
    <name type="scientific">Dryococelus australis</name>
    <dbReference type="NCBI Taxonomy" id="614101"/>
    <lineage>
        <taxon>Eukaryota</taxon>
        <taxon>Metazoa</taxon>
        <taxon>Ecdysozoa</taxon>
        <taxon>Arthropoda</taxon>
        <taxon>Hexapoda</taxon>
        <taxon>Insecta</taxon>
        <taxon>Pterygota</taxon>
        <taxon>Neoptera</taxon>
        <taxon>Polyneoptera</taxon>
        <taxon>Phasmatodea</taxon>
        <taxon>Verophasmatodea</taxon>
        <taxon>Anareolatae</taxon>
        <taxon>Phasmatidae</taxon>
        <taxon>Eurycanthinae</taxon>
        <taxon>Dryococelus</taxon>
    </lineage>
</organism>
<proteinExistence type="predicted"/>
<keyword evidence="2" id="KW-1185">Reference proteome</keyword>
<accession>A0ABQ9IKM0</accession>
<protein>
    <submittedName>
        <fullName evidence="1">Uncharacterized protein</fullName>
    </submittedName>
</protein>
<gene>
    <name evidence="1" type="ORF">PR048_002338</name>
</gene>
<sequence>MDTRYPRFLEGDSTLVFPVSCGTTWPPYVHTPPPFRYYLARPKRKKRGAKLRSEANSAAGSAAISPVTGEGKAGITKGDPRNTNACCDKAVMTHAPPVLGRLHFLVLDYSPPIKASRARFLTGSFLDFHTWESCRTMPLVRGFFRCSPSFPRSCVPELLHTHLVSPSLALKTSILRAAQISPIHLYKTPTHRKTTVYLGLPRRCRDFPSQKYRDASRSIYCNQLREARGYLRGDLSSQ</sequence>
<evidence type="ECO:0000313" key="1">
    <source>
        <dbReference type="EMBL" id="KAJ8896992.1"/>
    </source>
</evidence>
<dbReference type="Proteomes" id="UP001159363">
    <property type="component" value="Chromosome 1"/>
</dbReference>
<comment type="caution">
    <text evidence="1">The sequence shown here is derived from an EMBL/GenBank/DDBJ whole genome shotgun (WGS) entry which is preliminary data.</text>
</comment>
<dbReference type="EMBL" id="JARBHB010000001">
    <property type="protein sequence ID" value="KAJ8896992.1"/>
    <property type="molecule type" value="Genomic_DNA"/>
</dbReference>
<reference evidence="1 2" key="1">
    <citation type="submission" date="2023-02" db="EMBL/GenBank/DDBJ databases">
        <title>LHISI_Scaffold_Assembly.</title>
        <authorList>
            <person name="Stuart O.P."/>
            <person name="Cleave R."/>
            <person name="Magrath M.J.L."/>
            <person name="Mikheyev A.S."/>
        </authorList>
    </citation>
    <scope>NUCLEOTIDE SEQUENCE [LARGE SCALE GENOMIC DNA]</scope>
    <source>
        <strain evidence="1">Daus_M_001</strain>
        <tissue evidence="1">Leg muscle</tissue>
    </source>
</reference>
<evidence type="ECO:0000313" key="2">
    <source>
        <dbReference type="Proteomes" id="UP001159363"/>
    </source>
</evidence>